<comment type="caution">
    <text evidence="7">The sequence shown here is derived from an EMBL/GenBank/DDBJ whole genome shotgun (WGS) entry which is preliminary data.</text>
</comment>
<keyword evidence="3 6" id="KW-1133">Transmembrane helix</keyword>
<keyword evidence="8" id="KW-1185">Reference proteome</keyword>
<reference evidence="7 8" key="1">
    <citation type="submission" date="2024-10" db="EMBL/GenBank/DDBJ databases">
        <authorList>
            <person name="Kim D."/>
        </authorList>
    </citation>
    <scope>NUCLEOTIDE SEQUENCE [LARGE SCALE GENOMIC DNA]</scope>
    <source>
        <strain evidence="7">Taebaek</strain>
    </source>
</reference>
<dbReference type="InterPro" id="IPR050598">
    <property type="entry name" value="AminoAcid_Transporter"/>
</dbReference>
<evidence type="ECO:0000256" key="6">
    <source>
        <dbReference type="SAM" id="Phobius"/>
    </source>
</evidence>
<evidence type="ECO:0000256" key="4">
    <source>
        <dbReference type="ARBA" id="ARBA00023136"/>
    </source>
</evidence>
<evidence type="ECO:0000313" key="8">
    <source>
        <dbReference type="Proteomes" id="UP001620645"/>
    </source>
</evidence>
<organism evidence="7 8">
    <name type="scientific">Heterodera schachtii</name>
    <name type="common">Sugarbeet cyst nematode worm</name>
    <name type="synonym">Tylenchus schachtii</name>
    <dbReference type="NCBI Taxonomy" id="97005"/>
    <lineage>
        <taxon>Eukaryota</taxon>
        <taxon>Metazoa</taxon>
        <taxon>Ecdysozoa</taxon>
        <taxon>Nematoda</taxon>
        <taxon>Chromadorea</taxon>
        <taxon>Rhabditida</taxon>
        <taxon>Tylenchina</taxon>
        <taxon>Tylenchomorpha</taxon>
        <taxon>Tylenchoidea</taxon>
        <taxon>Heteroderidae</taxon>
        <taxon>Heteroderinae</taxon>
        <taxon>Heterodera</taxon>
    </lineage>
</organism>
<evidence type="ECO:0000256" key="1">
    <source>
        <dbReference type="ARBA" id="ARBA00004141"/>
    </source>
</evidence>
<evidence type="ECO:0000256" key="3">
    <source>
        <dbReference type="ARBA" id="ARBA00022989"/>
    </source>
</evidence>
<feature type="transmembrane region" description="Helical" evidence="6">
    <location>
        <begin position="146"/>
        <end position="168"/>
    </location>
</feature>
<feature type="transmembrane region" description="Helical" evidence="6">
    <location>
        <begin position="439"/>
        <end position="457"/>
    </location>
</feature>
<feature type="transmembrane region" description="Helical" evidence="6">
    <location>
        <begin position="523"/>
        <end position="543"/>
    </location>
</feature>
<feature type="transmembrane region" description="Helical" evidence="6">
    <location>
        <begin position="116"/>
        <end position="134"/>
    </location>
</feature>
<feature type="region of interest" description="Disordered" evidence="5">
    <location>
        <begin position="607"/>
        <end position="642"/>
    </location>
</feature>
<evidence type="ECO:0000256" key="2">
    <source>
        <dbReference type="ARBA" id="ARBA00022692"/>
    </source>
</evidence>
<gene>
    <name evidence="7" type="ORF">niasHS_010133</name>
</gene>
<feature type="transmembrane region" description="Helical" evidence="6">
    <location>
        <begin position="310"/>
        <end position="331"/>
    </location>
</feature>
<dbReference type="EMBL" id="JBICCN010000232">
    <property type="protein sequence ID" value="KAL3085064.1"/>
    <property type="molecule type" value="Genomic_DNA"/>
</dbReference>
<keyword evidence="2 6" id="KW-0812">Transmembrane</keyword>
<dbReference type="InterPro" id="IPR002293">
    <property type="entry name" value="AA/rel_permease1"/>
</dbReference>
<feature type="transmembrane region" description="Helical" evidence="6">
    <location>
        <begin position="237"/>
        <end position="258"/>
    </location>
</feature>
<feature type="compositionally biased region" description="Low complexity" evidence="5">
    <location>
        <begin position="78"/>
        <end position="89"/>
    </location>
</feature>
<dbReference type="AlphaFoldDB" id="A0ABD2IYU7"/>
<dbReference type="Pfam" id="PF13520">
    <property type="entry name" value="AA_permease_2"/>
    <property type="match status" value="1"/>
</dbReference>
<feature type="compositionally biased region" description="Basic and acidic residues" evidence="5">
    <location>
        <begin position="92"/>
        <end position="105"/>
    </location>
</feature>
<evidence type="ECO:0000256" key="5">
    <source>
        <dbReference type="SAM" id="MobiDB-lite"/>
    </source>
</evidence>
<sequence>MTLSLMVELEQHHHQQQYSQLFGTDDTLVPTVVSSNGILTQSAPMFGTAGDANQTLAADGISIATTAAGNAGDCATGDSSSSTPSLPDDSCGDARRPSAMAKRVDDGPSAPYKMGYFGATSYVIGNIIGSGIFITPSTVVRCTDSVALSLLVWVVGALIAFLGSLCYIELGTSIREAGCDFAYICYVKWHSIAFSFMWVSVLMTYPATIAVIAETFGQYLMEGLRHFYAVPAEWAPVAQKCFGIALLWLITWMNFFAIGKFAARFQIAATVAKLLSCALIIVMGFYHLFFKGAAFEQTMDQNTKWNVGELMMALYGGLYAYSGWDILNYGTDEIQKPRRNAPLALLSGILIVFLIYFCINIAFFAVLDIHTMKTSNAVAALFSQRTLGPFSEAIPFLIGILLVGSLNSNLFCGSRYMYAAARQGQLPSCFSCVNAVNESPRVAVFAQSALAVAISFVGDLDALIGYVMFGFWAQRVFTLCALLTIRYRQIPVHSDAIRIPLPCIFLFLLINIVLVAIPIWREFAVTSLGISICVLGLGFYFVFFRSPNGTSSFLSSLNEKSTFFASILFDALPDLKQQNLGKKHPTVLLPSDSQRELLLPTKFDSLDDQQSADLPSPTVPDLHSDEKNTMIRNGSATGLRMW</sequence>
<feature type="transmembrane region" description="Helical" evidence="6">
    <location>
        <begin position="393"/>
        <end position="418"/>
    </location>
</feature>
<feature type="transmembrane region" description="Helical" evidence="6">
    <location>
        <begin position="497"/>
        <end position="517"/>
    </location>
</feature>
<feature type="transmembrane region" description="Helical" evidence="6">
    <location>
        <begin position="343"/>
        <end position="367"/>
    </location>
</feature>
<dbReference type="FunFam" id="1.20.1740.10:FF:000058">
    <property type="entry name" value="Amino Acid Transporter"/>
    <property type="match status" value="1"/>
</dbReference>
<protein>
    <recommendedName>
        <fullName evidence="9">Amino acid transporter</fullName>
    </recommendedName>
</protein>
<evidence type="ECO:0000313" key="7">
    <source>
        <dbReference type="EMBL" id="KAL3085064.1"/>
    </source>
</evidence>
<dbReference type="Gene3D" id="1.20.1740.10">
    <property type="entry name" value="Amino acid/polyamine transporter I"/>
    <property type="match status" value="1"/>
</dbReference>
<comment type="subcellular location">
    <subcellularLocation>
        <location evidence="1">Membrane</location>
        <topology evidence="1">Multi-pass membrane protein</topology>
    </subcellularLocation>
</comment>
<dbReference type="PANTHER" id="PTHR11785:SF302">
    <property type="entry name" value="AMINO ACID TRANSPORTER"/>
    <property type="match status" value="1"/>
</dbReference>
<dbReference type="Proteomes" id="UP001620645">
    <property type="component" value="Unassembled WGS sequence"/>
</dbReference>
<evidence type="ECO:0008006" key="9">
    <source>
        <dbReference type="Google" id="ProtNLM"/>
    </source>
</evidence>
<feature type="region of interest" description="Disordered" evidence="5">
    <location>
        <begin position="74"/>
        <end position="105"/>
    </location>
</feature>
<keyword evidence="4 6" id="KW-0472">Membrane</keyword>
<accession>A0ABD2IYU7</accession>
<feature type="transmembrane region" description="Helical" evidence="6">
    <location>
        <begin position="463"/>
        <end position="485"/>
    </location>
</feature>
<name>A0ABD2IYU7_HETSC</name>
<feature type="transmembrane region" description="Helical" evidence="6">
    <location>
        <begin position="270"/>
        <end position="290"/>
    </location>
</feature>
<proteinExistence type="predicted"/>
<feature type="transmembrane region" description="Helical" evidence="6">
    <location>
        <begin position="196"/>
        <end position="217"/>
    </location>
</feature>
<dbReference type="PANTHER" id="PTHR11785">
    <property type="entry name" value="AMINO ACID TRANSPORTER"/>
    <property type="match status" value="1"/>
</dbReference>
<dbReference type="GO" id="GO:0016020">
    <property type="term" value="C:membrane"/>
    <property type="evidence" value="ECO:0007669"/>
    <property type="project" value="UniProtKB-SubCell"/>
</dbReference>